<feature type="domain" description="Fido" evidence="1">
    <location>
        <begin position="113"/>
        <end position="269"/>
    </location>
</feature>
<keyword evidence="3" id="KW-1185">Reference proteome</keyword>
<dbReference type="Proteomes" id="UP000247536">
    <property type="component" value="Unassembled WGS sequence"/>
</dbReference>
<sequence length="370" mass="41323">MAWNWELEGWPAFAWRPERLKAREQAFVENAAIAVGTMRHLGQGDREDLVIELLSSDAMSTSAIEGEVLDRDSVQSSLRRQLGMSAASLRSRPAEAGIAEMMADLYRHPLTPITEERLFEWHRMVMNGRRDITSIGAYRGHDEPMQIVSGAFGRQRVHFEAPPSERLTLEMGRLLAWLERTSPDGDEPLAALARAGIAHLWFESIHPFEDGNGRIGRAIAENILARAISTPTFSALSKSLLKHRRDYYAMLEAASTTLDIDAWLSWFADRALEAQNSADDLVRFLIEKTRLMDRLRGALNDRQEKVLLRMLAEGPDGFVGGLSAGNYATITGAAPSTITRDLSDLVEKGALLRDGERKATRYRLNLAIDP</sequence>
<evidence type="ECO:0000313" key="2">
    <source>
        <dbReference type="EMBL" id="PYB71892.1"/>
    </source>
</evidence>
<evidence type="ECO:0000259" key="1">
    <source>
        <dbReference type="PROSITE" id="PS51459"/>
    </source>
</evidence>
<dbReference type="InterPro" id="IPR003812">
    <property type="entry name" value="Fido"/>
</dbReference>
<dbReference type="PANTHER" id="PTHR13504">
    <property type="entry name" value="FIDO DOMAIN-CONTAINING PROTEIN DDB_G0283145"/>
    <property type="match status" value="1"/>
</dbReference>
<comment type="caution">
    <text evidence="2">The sequence shown here is derived from an EMBL/GenBank/DDBJ whole genome shotgun (WGS) entry which is preliminary data.</text>
</comment>
<protein>
    <submittedName>
        <fullName evidence="2">DUF4172 domain-containing protein</fullName>
    </submittedName>
</protein>
<proteinExistence type="predicted"/>
<dbReference type="InterPro" id="IPR036597">
    <property type="entry name" value="Fido-like_dom_sf"/>
</dbReference>
<accession>A0ABX5NQ64</accession>
<dbReference type="InterPro" id="IPR025230">
    <property type="entry name" value="DUF4172"/>
</dbReference>
<gene>
    <name evidence="2" type="ORF">DMY87_17015</name>
</gene>
<dbReference type="SUPFAM" id="SSF140931">
    <property type="entry name" value="Fic-like"/>
    <property type="match status" value="1"/>
</dbReference>
<dbReference type="PROSITE" id="PS51459">
    <property type="entry name" value="FIDO"/>
    <property type="match status" value="1"/>
</dbReference>
<dbReference type="PANTHER" id="PTHR13504:SF33">
    <property type="entry name" value="FIC FAMILY PROTEIN"/>
    <property type="match status" value="1"/>
</dbReference>
<name>A0ABX5NQ64_9HYPH</name>
<dbReference type="RefSeq" id="WP_110792840.1">
    <property type="nucleotide sequence ID" value="NZ_QJRY01000006.1"/>
</dbReference>
<dbReference type="Pfam" id="PF13776">
    <property type="entry name" value="DUF4172"/>
    <property type="match status" value="1"/>
</dbReference>
<dbReference type="SUPFAM" id="SSF46785">
    <property type="entry name" value="Winged helix' DNA-binding domain"/>
    <property type="match status" value="1"/>
</dbReference>
<dbReference type="Gene3D" id="1.10.10.10">
    <property type="entry name" value="Winged helix-like DNA-binding domain superfamily/Winged helix DNA-binding domain"/>
    <property type="match status" value="1"/>
</dbReference>
<evidence type="ECO:0000313" key="3">
    <source>
        <dbReference type="Proteomes" id="UP000247536"/>
    </source>
</evidence>
<dbReference type="EMBL" id="QJRY01000006">
    <property type="protein sequence ID" value="PYB71892.1"/>
    <property type="molecule type" value="Genomic_DNA"/>
</dbReference>
<organism evidence="2 3">
    <name type="scientific">Rhizobium wuzhouense</name>
    <dbReference type="NCBI Taxonomy" id="1986026"/>
    <lineage>
        <taxon>Bacteria</taxon>
        <taxon>Pseudomonadati</taxon>
        <taxon>Pseudomonadota</taxon>
        <taxon>Alphaproteobacteria</taxon>
        <taxon>Hyphomicrobiales</taxon>
        <taxon>Rhizobiaceae</taxon>
        <taxon>Rhizobium/Agrobacterium group</taxon>
        <taxon>Rhizobium</taxon>
    </lineage>
</organism>
<dbReference type="InterPro" id="IPR036388">
    <property type="entry name" value="WH-like_DNA-bd_sf"/>
</dbReference>
<dbReference type="InterPro" id="IPR036390">
    <property type="entry name" value="WH_DNA-bd_sf"/>
</dbReference>
<dbReference type="InterPro" id="IPR040198">
    <property type="entry name" value="Fido_containing"/>
</dbReference>
<reference evidence="2 3" key="1">
    <citation type="submission" date="2018-06" db="EMBL/GenBank/DDBJ databases">
        <title>Rhizobium wuzhouense sp. nov., isolated from roots of Oryza officinalis.</title>
        <authorList>
            <person name="Yuan T."/>
        </authorList>
    </citation>
    <scope>NUCLEOTIDE SEQUENCE [LARGE SCALE GENOMIC DNA]</scope>
    <source>
        <strain evidence="2 3">W44</strain>
    </source>
</reference>
<dbReference type="Gene3D" id="1.10.3290.10">
    <property type="entry name" value="Fido-like domain"/>
    <property type="match status" value="1"/>
</dbReference>
<dbReference type="Pfam" id="PF02661">
    <property type="entry name" value="Fic"/>
    <property type="match status" value="1"/>
</dbReference>